<dbReference type="RefSeq" id="WP_208996975.1">
    <property type="nucleotide sequence ID" value="NZ_BAAAEA010000002.1"/>
</dbReference>
<gene>
    <name evidence="2" type="ORF">SAMN06265374_2603</name>
</gene>
<feature type="signal peptide" evidence="1">
    <location>
        <begin position="1"/>
        <end position="19"/>
    </location>
</feature>
<comment type="caution">
    <text evidence="2">The sequence shown here is derived from an EMBL/GenBank/DDBJ whole genome shotgun (WGS) entry which is preliminary data.</text>
</comment>
<organism evidence="2 3">
    <name type="scientific">Roseibium denhamense</name>
    <dbReference type="NCBI Taxonomy" id="76305"/>
    <lineage>
        <taxon>Bacteria</taxon>
        <taxon>Pseudomonadati</taxon>
        <taxon>Pseudomonadota</taxon>
        <taxon>Alphaproteobacteria</taxon>
        <taxon>Hyphomicrobiales</taxon>
        <taxon>Stappiaceae</taxon>
        <taxon>Roseibium</taxon>
    </lineage>
</organism>
<keyword evidence="3" id="KW-1185">Reference proteome</keyword>
<dbReference type="Proteomes" id="UP001157914">
    <property type="component" value="Unassembled WGS sequence"/>
</dbReference>
<evidence type="ECO:0000313" key="2">
    <source>
        <dbReference type="EMBL" id="SMP25751.1"/>
    </source>
</evidence>
<sequence length="222" mass="23829">MTRQVAVVLTACGLLTAPAAGKTVEIETITITPDAVAAPVEIPAEELQPDPTTNTGTDVPAQAADEADLPQVFYDPSVLPKPVARMHAQLKEAAAAGDFDRLRMIFESNEMPPTVSFGSAGDPIDHLKQASGDGEGYEILAILADILDAGFVHADVGTPYEMYIWPYFARYPLEGLTPEQKVELFRIITAGDFADAQDFGAWVFYRVGIGPDGTLHYFVAGD</sequence>
<proteinExistence type="predicted"/>
<reference evidence="2 3" key="1">
    <citation type="submission" date="2017-05" db="EMBL/GenBank/DDBJ databases">
        <authorList>
            <person name="Varghese N."/>
            <person name="Submissions S."/>
        </authorList>
    </citation>
    <scope>NUCLEOTIDE SEQUENCE [LARGE SCALE GENOMIC DNA]</scope>
    <source>
        <strain evidence="2 3">DSM 15949</strain>
    </source>
</reference>
<evidence type="ECO:0000256" key="1">
    <source>
        <dbReference type="SAM" id="SignalP"/>
    </source>
</evidence>
<accession>A0ABY1P5K4</accession>
<name>A0ABY1P5K4_9HYPH</name>
<keyword evidence="1" id="KW-0732">Signal</keyword>
<protein>
    <submittedName>
        <fullName evidence="2">Uncharacterized protein</fullName>
    </submittedName>
</protein>
<feature type="chain" id="PRO_5045227509" evidence="1">
    <location>
        <begin position="20"/>
        <end position="222"/>
    </location>
</feature>
<evidence type="ECO:0000313" key="3">
    <source>
        <dbReference type="Proteomes" id="UP001157914"/>
    </source>
</evidence>
<dbReference type="EMBL" id="FXTT01000003">
    <property type="protein sequence ID" value="SMP25751.1"/>
    <property type="molecule type" value="Genomic_DNA"/>
</dbReference>